<sequence>MIANTIRRVQLEWHTVSRALLRYANGSNVMQIRCTSEQKRQLKAQQKLKEKAEKELQRATTTAAAMEKSKQNEKKADPSDPQVNQYESFLKLSVAYVEICCMASSNIDNFKLFSFSSYSPCLTSISLLVNSSNLS</sequence>
<dbReference type="AlphaFoldDB" id="A0A183I5L2"/>
<dbReference type="WBParaSite" id="OFLC_0001503501-mRNA-1">
    <property type="protein sequence ID" value="OFLC_0001503501-mRNA-1"/>
    <property type="gene ID" value="OFLC_0001503501"/>
</dbReference>
<feature type="compositionally biased region" description="Basic and acidic residues" evidence="1">
    <location>
        <begin position="67"/>
        <end position="78"/>
    </location>
</feature>
<feature type="region of interest" description="Disordered" evidence="1">
    <location>
        <begin position="45"/>
        <end position="82"/>
    </location>
</feature>
<evidence type="ECO:0000313" key="3">
    <source>
        <dbReference type="Proteomes" id="UP000267606"/>
    </source>
</evidence>
<dbReference type="Proteomes" id="UP000267606">
    <property type="component" value="Unassembled WGS sequence"/>
</dbReference>
<proteinExistence type="predicted"/>
<gene>
    <name evidence="2" type="ORF">OFLC_LOCUS15024</name>
</gene>
<evidence type="ECO:0000313" key="4">
    <source>
        <dbReference type="WBParaSite" id="OFLC_0001503501-mRNA-1"/>
    </source>
</evidence>
<protein>
    <submittedName>
        <fullName evidence="2 4">Uncharacterized protein</fullName>
    </submittedName>
</protein>
<evidence type="ECO:0000313" key="2">
    <source>
        <dbReference type="EMBL" id="VDP20053.1"/>
    </source>
</evidence>
<evidence type="ECO:0000256" key="1">
    <source>
        <dbReference type="SAM" id="MobiDB-lite"/>
    </source>
</evidence>
<keyword evidence="3" id="KW-1185">Reference proteome</keyword>
<name>A0A183I5L2_9BILA</name>
<dbReference type="STRING" id="387005.A0A183I5L2"/>
<feature type="compositionally biased region" description="Basic and acidic residues" evidence="1">
    <location>
        <begin position="47"/>
        <end position="57"/>
    </location>
</feature>
<organism evidence="4">
    <name type="scientific">Onchocerca flexuosa</name>
    <dbReference type="NCBI Taxonomy" id="387005"/>
    <lineage>
        <taxon>Eukaryota</taxon>
        <taxon>Metazoa</taxon>
        <taxon>Ecdysozoa</taxon>
        <taxon>Nematoda</taxon>
        <taxon>Chromadorea</taxon>
        <taxon>Rhabditida</taxon>
        <taxon>Spirurina</taxon>
        <taxon>Spiruromorpha</taxon>
        <taxon>Filarioidea</taxon>
        <taxon>Onchocercidae</taxon>
        <taxon>Onchocerca</taxon>
    </lineage>
</organism>
<reference evidence="4" key="1">
    <citation type="submission" date="2016-06" db="UniProtKB">
        <authorList>
            <consortium name="WormBaseParasite"/>
        </authorList>
    </citation>
    <scope>IDENTIFICATION</scope>
</reference>
<reference evidence="2 3" key="2">
    <citation type="submission" date="2018-11" db="EMBL/GenBank/DDBJ databases">
        <authorList>
            <consortium name="Pathogen Informatics"/>
        </authorList>
    </citation>
    <scope>NUCLEOTIDE SEQUENCE [LARGE SCALE GENOMIC DNA]</scope>
</reference>
<accession>A0A183I5L2</accession>
<dbReference type="EMBL" id="UZAJ01041502">
    <property type="protein sequence ID" value="VDP20053.1"/>
    <property type="molecule type" value="Genomic_DNA"/>
</dbReference>